<feature type="signal peptide" evidence="1">
    <location>
        <begin position="1"/>
        <end position="23"/>
    </location>
</feature>
<dbReference type="Pfam" id="PF09603">
    <property type="entry name" value="Fib_succ_major"/>
    <property type="match status" value="1"/>
</dbReference>
<reference evidence="3" key="2">
    <citation type="submission" date="2021-04" db="EMBL/GenBank/DDBJ databases">
        <authorList>
            <person name="Gilroy R."/>
        </authorList>
    </citation>
    <scope>NUCLEOTIDE SEQUENCE</scope>
    <source>
        <strain evidence="3">CHK169-11906</strain>
    </source>
</reference>
<gene>
    <name evidence="3" type="ORF">H9779_00010</name>
</gene>
<accession>A0A9D2IDJ6</accession>
<comment type="caution">
    <text evidence="3">The sequence shown here is derived from an EMBL/GenBank/DDBJ whole genome shotgun (WGS) entry which is preliminary data.</text>
</comment>
<dbReference type="EMBL" id="DWYR01000001">
    <property type="protein sequence ID" value="HJA97977.1"/>
    <property type="molecule type" value="Genomic_DNA"/>
</dbReference>
<dbReference type="InterPro" id="IPR011871">
    <property type="entry name" value="Fib_succ_major"/>
</dbReference>
<reference evidence="3" key="1">
    <citation type="journal article" date="2021" name="PeerJ">
        <title>Extensive microbial diversity within the chicken gut microbiome revealed by metagenomics and culture.</title>
        <authorList>
            <person name="Gilroy R."/>
            <person name="Ravi A."/>
            <person name="Getino M."/>
            <person name="Pursley I."/>
            <person name="Horton D.L."/>
            <person name="Alikhan N.F."/>
            <person name="Baker D."/>
            <person name="Gharbi K."/>
            <person name="Hall N."/>
            <person name="Watson M."/>
            <person name="Adriaenssens E.M."/>
            <person name="Foster-Nyarko E."/>
            <person name="Jarju S."/>
            <person name="Secka A."/>
            <person name="Antonio M."/>
            <person name="Oren A."/>
            <person name="Chaudhuri R.R."/>
            <person name="La Ragione R."/>
            <person name="Hildebrand F."/>
            <person name="Pallen M.J."/>
        </authorList>
    </citation>
    <scope>NUCLEOTIDE SEQUENCE</scope>
    <source>
        <strain evidence="3">CHK169-11906</strain>
    </source>
</reference>
<sequence>MNRILRYVALGLCVVLCATSCNDDTSGPEQPPLGDTLIDARDGNEYKIVQLGDQVWMAENLRYLPEQHFDVSTKSPRYYVMLDNIAGEELGDEFLKMYGAYYNLPAALQGETPLAVGESRVIRGVCPEGWHIPAQEEWDRLAAYVRDNGLAAVGSDGVVDETALAKALAAPQMWMLPPDTEEEPQPTWVGVDMEKNNATGFNGMPVGFRAVAGDEAWMHLCYSAGWWSATQSAGMGEGFVYAVRLWSDYPLFVTNSDFSVGVGLPVRCLKD</sequence>
<dbReference type="AlphaFoldDB" id="A0A9D2IDJ6"/>
<feature type="domain" description="Fibrobacter succinogenes major paralogous" evidence="2">
    <location>
        <begin position="49"/>
        <end position="270"/>
    </location>
</feature>
<evidence type="ECO:0000256" key="1">
    <source>
        <dbReference type="SAM" id="SignalP"/>
    </source>
</evidence>
<name>A0A9D2IDJ6_9BACT</name>
<keyword evidence="1" id="KW-0732">Signal</keyword>
<protein>
    <submittedName>
        <fullName evidence="3">Fibrobacter succinogenes major paralogous domain-containing protein</fullName>
    </submittedName>
</protein>
<dbReference type="NCBIfam" id="TIGR02145">
    <property type="entry name" value="Fib_succ_major"/>
    <property type="match status" value="1"/>
</dbReference>
<evidence type="ECO:0000313" key="4">
    <source>
        <dbReference type="Proteomes" id="UP000824259"/>
    </source>
</evidence>
<proteinExistence type="predicted"/>
<dbReference type="Proteomes" id="UP000824259">
    <property type="component" value="Unassembled WGS sequence"/>
</dbReference>
<organism evidence="3 4">
    <name type="scientific">Candidatus Alistipes avicola</name>
    <dbReference type="NCBI Taxonomy" id="2838432"/>
    <lineage>
        <taxon>Bacteria</taxon>
        <taxon>Pseudomonadati</taxon>
        <taxon>Bacteroidota</taxon>
        <taxon>Bacteroidia</taxon>
        <taxon>Bacteroidales</taxon>
        <taxon>Rikenellaceae</taxon>
        <taxon>Alistipes</taxon>
    </lineage>
</organism>
<feature type="chain" id="PRO_5038788648" evidence="1">
    <location>
        <begin position="24"/>
        <end position="271"/>
    </location>
</feature>
<evidence type="ECO:0000259" key="2">
    <source>
        <dbReference type="Pfam" id="PF09603"/>
    </source>
</evidence>
<evidence type="ECO:0000313" key="3">
    <source>
        <dbReference type="EMBL" id="HJA97977.1"/>
    </source>
</evidence>